<dbReference type="Pfam" id="PF00168">
    <property type="entry name" value="C2"/>
    <property type="match status" value="2"/>
</dbReference>
<evidence type="ECO:0000313" key="5">
    <source>
        <dbReference type="EMBL" id="KAK2566114.1"/>
    </source>
</evidence>
<dbReference type="SUPFAM" id="SSF49562">
    <property type="entry name" value="C2 domain (Calcium/lipid-binding domain, CaLB)"/>
    <property type="match status" value="2"/>
</dbReference>
<evidence type="ECO:0000256" key="2">
    <source>
        <dbReference type="SAM" id="MobiDB-lite"/>
    </source>
</evidence>
<feature type="transmembrane region" description="Helical" evidence="3">
    <location>
        <begin position="15"/>
        <end position="38"/>
    </location>
</feature>
<dbReference type="InterPro" id="IPR047897">
    <property type="entry name" value="Synaptotagmin-15/17_C2A"/>
</dbReference>
<feature type="region of interest" description="Disordered" evidence="2">
    <location>
        <begin position="655"/>
        <end position="676"/>
    </location>
</feature>
<dbReference type="GO" id="GO:0005509">
    <property type="term" value="F:calcium ion binding"/>
    <property type="evidence" value="ECO:0007669"/>
    <property type="project" value="TreeGrafter"/>
</dbReference>
<dbReference type="PRINTS" id="PR00399">
    <property type="entry name" value="SYNAPTOTAGMN"/>
</dbReference>
<dbReference type="InterPro" id="IPR001565">
    <property type="entry name" value="Synaptotagmin"/>
</dbReference>
<dbReference type="SMART" id="SM00239">
    <property type="entry name" value="C2"/>
    <property type="match status" value="2"/>
</dbReference>
<feature type="compositionally biased region" description="Basic and acidic residues" evidence="2">
    <location>
        <begin position="606"/>
        <end position="617"/>
    </location>
</feature>
<keyword evidence="3" id="KW-0812">Transmembrane</keyword>
<comment type="caution">
    <text evidence="5">The sequence shown here is derived from an EMBL/GenBank/DDBJ whole genome shotgun (WGS) entry which is preliminary data.</text>
</comment>
<dbReference type="GO" id="GO:0005886">
    <property type="term" value="C:plasma membrane"/>
    <property type="evidence" value="ECO:0007669"/>
    <property type="project" value="TreeGrafter"/>
</dbReference>
<dbReference type="GO" id="GO:0098793">
    <property type="term" value="C:presynapse"/>
    <property type="evidence" value="ECO:0007669"/>
    <property type="project" value="GOC"/>
</dbReference>
<evidence type="ECO:0000256" key="1">
    <source>
        <dbReference type="ARBA" id="ARBA00022737"/>
    </source>
</evidence>
<feature type="compositionally biased region" description="Low complexity" evidence="2">
    <location>
        <begin position="118"/>
        <end position="129"/>
    </location>
</feature>
<feature type="domain" description="C2" evidence="4">
    <location>
        <begin position="146"/>
        <end position="267"/>
    </location>
</feature>
<feature type="compositionally biased region" description="Polar residues" evidence="2">
    <location>
        <begin position="735"/>
        <end position="747"/>
    </location>
</feature>
<feature type="compositionally biased region" description="Polar residues" evidence="2">
    <location>
        <begin position="517"/>
        <end position="531"/>
    </location>
</feature>
<feature type="compositionally biased region" description="Polar residues" evidence="2">
    <location>
        <begin position="839"/>
        <end position="860"/>
    </location>
</feature>
<feature type="region of interest" description="Disordered" evidence="2">
    <location>
        <begin position="782"/>
        <end position="860"/>
    </location>
</feature>
<proteinExistence type="predicted"/>
<feature type="compositionally biased region" description="Basic and acidic residues" evidence="2">
    <location>
        <begin position="748"/>
        <end position="758"/>
    </location>
</feature>
<dbReference type="GO" id="GO:0048791">
    <property type="term" value="P:calcium ion-regulated exocytosis of neurotransmitter"/>
    <property type="evidence" value="ECO:0007669"/>
    <property type="project" value="TreeGrafter"/>
</dbReference>
<dbReference type="GO" id="GO:0000149">
    <property type="term" value="F:SNARE binding"/>
    <property type="evidence" value="ECO:0007669"/>
    <property type="project" value="TreeGrafter"/>
</dbReference>
<dbReference type="GO" id="GO:0070382">
    <property type="term" value="C:exocytic vesicle"/>
    <property type="evidence" value="ECO:0007669"/>
    <property type="project" value="TreeGrafter"/>
</dbReference>
<evidence type="ECO:0000256" key="3">
    <source>
        <dbReference type="SAM" id="Phobius"/>
    </source>
</evidence>
<dbReference type="Proteomes" id="UP001249851">
    <property type="component" value="Unassembled WGS sequence"/>
</dbReference>
<dbReference type="CDD" id="cd08390">
    <property type="entry name" value="C2A_Synaptotagmin-15-17"/>
    <property type="match status" value="1"/>
</dbReference>
<dbReference type="GO" id="GO:0001786">
    <property type="term" value="F:phosphatidylserine binding"/>
    <property type="evidence" value="ECO:0007669"/>
    <property type="project" value="TreeGrafter"/>
</dbReference>
<sequence length="896" mass="101288">MVKENKKGFVEEIPVLPLVLSVSIFLLLVILFVTLYLVRRQRKSDKYKQYSPIRKTAVHSTPFTVKTVQQPSGASTQTSRTKRHRSLDNLVTSEESLSPPSSEDMSYEAQDPLEGRTSISASSREPSSAPEEHDKSDEEQIYPIDHLGRIWFNLEYDGGAESLAVTLVKARNLSSRNKAMKSCDPFVKVHILCPEEKYVVQSRCKRKTRRPNFDEIFYFNLSISELERCTLRLSVYDGYRASQQSVVGQVLYPLIELQRNQQVELWRDLQAIEEHSSELGDIHLSLSYYPTLDRLTIIVLRASNLKKMEQHGADSYATVTFSVGNKIIKTKKGNVHHATRDPLYNESFNFTVPGDDLGTSTLLVSIMHSRGEGKEDKLIGRVLLGGMMYARGKANQKGNAFAGVDRDGVAQHKNTMQELAMKKQITMYQREEKILERELREISKVKETLLQIGMPLRRRVKEAEFEEQNNGGRSEESFRKATSAVARRSTITRPASNPQFAEKGDESNIDLLKSKPGLSTTTEGNSISALSSKEIRGHKTAQIARPRKPPKVEQTKYLAPVFPAVKRPASEGSNKYESLPPIKEISLPRATCAPSVQRKSRLRNKPTSEIKYPEKQCESRSVSSSRAYASILLDRNDADTSKDYCRAKSVPCAHPAASHGLQSRAGSQRRTETDEATTLTMEETLRIKGKFRQIGHSVIATALLKGLRQKKQLSSEAIHNMHKPISLGEEIVKNDFNNNTDSGASSYETKEESPDQKNNKKTFKRIAQKAINVNRLLNATKDRRRSLSDRGGDPVLNSIVTRPSALGVKQENSMPSSTRRKKCWAGKGNGATQRKENQSEFQRNTNKMQDYMEDTSTPGSQRFRKQFKDVDPYRPLMNPRTAHARRRRHTFNRPGW</sequence>
<organism evidence="5 6">
    <name type="scientific">Acropora cervicornis</name>
    <name type="common">Staghorn coral</name>
    <dbReference type="NCBI Taxonomy" id="6130"/>
    <lineage>
        <taxon>Eukaryota</taxon>
        <taxon>Metazoa</taxon>
        <taxon>Cnidaria</taxon>
        <taxon>Anthozoa</taxon>
        <taxon>Hexacorallia</taxon>
        <taxon>Scleractinia</taxon>
        <taxon>Astrocoeniina</taxon>
        <taxon>Acroporidae</taxon>
        <taxon>Acropora</taxon>
    </lineage>
</organism>
<dbReference type="Gene3D" id="2.60.40.150">
    <property type="entry name" value="C2 domain"/>
    <property type="match status" value="2"/>
</dbReference>
<feature type="region of interest" description="Disordered" evidence="2">
    <location>
        <begin position="734"/>
        <end position="761"/>
    </location>
</feature>
<name>A0AAD9QRE7_ACRCE</name>
<evidence type="ECO:0000259" key="4">
    <source>
        <dbReference type="PROSITE" id="PS50004"/>
    </source>
</evidence>
<feature type="region of interest" description="Disordered" evidence="2">
    <location>
        <begin position="62"/>
        <end position="139"/>
    </location>
</feature>
<dbReference type="PANTHER" id="PTHR10024:SF227">
    <property type="entry name" value="SYNAPTOTAGMIN 1"/>
    <property type="match status" value="1"/>
</dbReference>
<keyword evidence="1" id="KW-0677">Repeat</keyword>
<dbReference type="InterPro" id="IPR000008">
    <property type="entry name" value="C2_dom"/>
</dbReference>
<feature type="region of interest" description="Disordered" evidence="2">
    <location>
        <begin position="463"/>
        <end position="555"/>
    </location>
</feature>
<feature type="compositionally biased region" description="Polar residues" evidence="2">
    <location>
        <begin position="62"/>
        <end position="79"/>
    </location>
</feature>
<evidence type="ECO:0000313" key="6">
    <source>
        <dbReference type="Proteomes" id="UP001249851"/>
    </source>
</evidence>
<feature type="compositionally biased region" description="Low complexity" evidence="2">
    <location>
        <begin position="93"/>
        <end position="103"/>
    </location>
</feature>
<keyword evidence="3" id="KW-0472">Membrane</keyword>
<keyword evidence="3" id="KW-1133">Transmembrane helix</keyword>
<gene>
    <name evidence="5" type="ORF">P5673_009559</name>
</gene>
<dbReference type="GO" id="GO:0048488">
    <property type="term" value="P:synaptic vesicle endocytosis"/>
    <property type="evidence" value="ECO:0007669"/>
    <property type="project" value="TreeGrafter"/>
</dbReference>
<reference evidence="5" key="1">
    <citation type="journal article" date="2023" name="G3 (Bethesda)">
        <title>Whole genome assembly and annotation of the endangered Caribbean coral Acropora cervicornis.</title>
        <authorList>
            <person name="Selwyn J.D."/>
            <person name="Vollmer S.V."/>
        </authorList>
    </citation>
    <scope>NUCLEOTIDE SEQUENCE</scope>
    <source>
        <strain evidence="5">K2</strain>
    </source>
</reference>
<reference evidence="5" key="2">
    <citation type="journal article" date="2023" name="Science">
        <title>Genomic signatures of disease resistance in endangered staghorn corals.</title>
        <authorList>
            <person name="Vollmer S.V."/>
            <person name="Selwyn J.D."/>
            <person name="Despard B.A."/>
            <person name="Roesel C.L."/>
        </authorList>
    </citation>
    <scope>NUCLEOTIDE SEQUENCE</scope>
    <source>
        <strain evidence="5">K2</strain>
    </source>
</reference>
<feature type="region of interest" description="Disordered" evidence="2">
    <location>
        <begin position="592"/>
        <end position="617"/>
    </location>
</feature>
<dbReference type="EMBL" id="JARQWQ010000017">
    <property type="protein sequence ID" value="KAK2566114.1"/>
    <property type="molecule type" value="Genomic_DNA"/>
</dbReference>
<protein>
    <submittedName>
        <fullName evidence="5">Synaptotagmin-15</fullName>
    </submittedName>
</protein>
<dbReference type="FunFam" id="2.60.40.150:FF:000237">
    <property type="entry name" value="Synaptotagmin 15"/>
    <property type="match status" value="1"/>
</dbReference>
<feature type="domain" description="C2" evidence="4">
    <location>
        <begin position="278"/>
        <end position="402"/>
    </location>
</feature>
<dbReference type="PROSITE" id="PS50004">
    <property type="entry name" value="C2"/>
    <property type="match status" value="2"/>
</dbReference>
<dbReference type="InterPro" id="IPR035892">
    <property type="entry name" value="C2_domain_sf"/>
</dbReference>
<dbReference type="AlphaFoldDB" id="A0AAD9QRE7"/>
<dbReference type="GO" id="GO:0005544">
    <property type="term" value="F:calcium-dependent phospholipid binding"/>
    <property type="evidence" value="ECO:0007669"/>
    <property type="project" value="TreeGrafter"/>
</dbReference>
<feature type="compositionally biased region" description="Polar residues" evidence="2">
    <location>
        <begin position="489"/>
        <end position="499"/>
    </location>
</feature>
<keyword evidence="6" id="KW-1185">Reference proteome</keyword>
<accession>A0AAD9QRE7</accession>
<dbReference type="PANTHER" id="PTHR10024">
    <property type="entry name" value="SYNAPTOTAGMIN"/>
    <property type="match status" value="1"/>
</dbReference>
<dbReference type="GO" id="GO:0030276">
    <property type="term" value="F:clathrin binding"/>
    <property type="evidence" value="ECO:0007669"/>
    <property type="project" value="TreeGrafter"/>
</dbReference>